<keyword evidence="1" id="KW-0812">Transmembrane</keyword>
<dbReference type="EMBL" id="AP017369">
    <property type="protein sequence ID" value="BAU96801.1"/>
    <property type="molecule type" value="Genomic_DNA"/>
</dbReference>
<evidence type="ECO:0000313" key="3">
    <source>
        <dbReference type="Proteomes" id="UP000218244"/>
    </source>
</evidence>
<feature type="transmembrane region" description="Helical" evidence="1">
    <location>
        <begin position="68"/>
        <end position="91"/>
    </location>
</feature>
<sequence>MFGYVPTGPFNMTDEETEGVAIPRTKSRAYMIAVWAGPWGAHQFFLNNPVAGYLHWIPVTMLAAFPSWLGFGTGLPLAVLLNAVVWFYAIFSMATMPEDDPRLQGHTSERYADRMMWMCKISLWGIDFWKKHRIARAE</sequence>
<dbReference type="Proteomes" id="UP000218244">
    <property type="component" value="Chromosome"/>
</dbReference>
<evidence type="ECO:0000313" key="2">
    <source>
        <dbReference type="EMBL" id="BAU96801.1"/>
    </source>
</evidence>
<keyword evidence="3" id="KW-1185">Reference proteome</keyword>
<evidence type="ECO:0008006" key="4">
    <source>
        <dbReference type="Google" id="ProtNLM"/>
    </source>
</evidence>
<dbReference type="RefSeq" id="WP_096457829.1">
    <property type="nucleotide sequence ID" value="NZ_AP017369.1"/>
</dbReference>
<keyword evidence="1" id="KW-1133">Transmembrane helix</keyword>
<accession>A0A160PUJ8</accession>
<protein>
    <recommendedName>
        <fullName evidence="4">TM2 domain-containing protein</fullName>
    </recommendedName>
</protein>
<keyword evidence="1" id="KW-0472">Membrane</keyword>
<name>A0A160PUJ8_9CORY</name>
<proteinExistence type="predicted"/>
<gene>
    <name evidence="2" type="ORF">N24_2539</name>
</gene>
<dbReference type="AlphaFoldDB" id="A0A160PUJ8"/>
<dbReference type="KEGG" id="csur:N24_2539"/>
<organism evidence="2 3">
    <name type="scientific">Corynebacterium suranareeae</name>
    <dbReference type="NCBI Taxonomy" id="2506452"/>
    <lineage>
        <taxon>Bacteria</taxon>
        <taxon>Bacillati</taxon>
        <taxon>Actinomycetota</taxon>
        <taxon>Actinomycetes</taxon>
        <taxon>Mycobacteriales</taxon>
        <taxon>Corynebacteriaceae</taxon>
        <taxon>Corynebacterium</taxon>
    </lineage>
</organism>
<evidence type="ECO:0000256" key="1">
    <source>
        <dbReference type="SAM" id="Phobius"/>
    </source>
</evidence>
<reference evidence="2 3" key="1">
    <citation type="submission" date="2016-02" db="EMBL/GenBank/DDBJ databases">
        <title>Corynebacterium glutamicum N24 whole genome sequencing project.</title>
        <authorList>
            <person name="Matsutani M."/>
            <person name="Nangtapong N."/>
            <person name="Yakushi T."/>
            <person name="Matsushita K."/>
        </authorList>
    </citation>
    <scope>NUCLEOTIDE SEQUENCE [LARGE SCALE GENOMIC DNA]</scope>
    <source>
        <strain evidence="2 3">N24</strain>
    </source>
</reference>